<sequence>MAADKRPAGDRSRFRCRPASGGISHNGDAFPRTVRAGMENCRRPCQNRFPSRIATNGRHSLSAGNRTTGTDYCH</sequence>
<reference evidence="2 3" key="1">
    <citation type="submission" date="2008-10" db="EMBL/GenBank/DDBJ databases">
        <title>Draft genome sequence of Desulvovibrio piger (ATCC 29098).</title>
        <authorList>
            <person name="Sudarsanam P."/>
            <person name="Ley R."/>
            <person name="Guruge J."/>
            <person name="Turnbaugh P.J."/>
            <person name="Mahowald M."/>
            <person name="Liep D."/>
            <person name="Gordon J."/>
        </authorList>
    </citation>
    <scope>NUCLEOTIDE SEQUENCE [LARGE SCALE GENOMIC DNA]</scope>
    <source>
        <strain evidence="2 3">ATCC 29098</strain>
    </source>
</reference>
<evidence type="ECO:0000313" key="3">
    <source>
        <dbReference type="Proteomes" id="UP000003676"/>
    </source>
</evidence>
<organism evidence="2 3">
    <name type="scientific">Desulfovibrio piger ATCC 29098</name>
    <dbReference type="NCBI Taxonomy" id="411464"/>
    <lineage>
        <taxon>Bacteria</taxon>
        <taxon>Pseudomonadati</taxon>
        <taxon>Thermodesulfobacteriota</taxon>
        <taxon>Desulfovibrionia</taxon>
        <taxon>Desulfovibrionales</taxon>
        <taxon>Desulfovibrionaceae</taxon>
        <taxon>Desulfovibrio</taxon>
    </lineage>
</organism>
<feature type="region of interest" description="Disordered" evidence="1">
    <location>
        <begin position="1"/>
        <end position="31"/>
    </location>
</feature>
<dbReference type="AlphaFoldDB" id="B6WTT6"/>
<comment type="caution">
    <text evidence="2">The sequence shown here is derived from an EMBL/GenBank/DDBJ whole genome shotgun (WGS) entry which is preliminary data.</text>
</comment>
<dbReference type="Proteomes" id="UP000003676">
    <property type="component" value="Unassembled WGS sequence"/>
</dbReference>
<protein>
    <submittedName>
        <fullName evidence="2">Uncharacterized protein</fullName>
    </submittedName>
</protein>
<gene>
    <name evidence="2" type="ORF">DESPIG_01493</name>
</gene>
<feature type="compositionally biased region" description="Polar residues" evidence="1">
    <location>
        <begin position="53"/>
        <end position="74"/>
    </location>
</feature>
<feature type="compositionally biased region" description="Basic and acidic residues" evidence="1">
    <location>
        <begin position="1"/>
        <end position="13"/>
    </location>
</feature>
<dbReference type="EMBL" id="ABXU01000036">
    <property type="protein sequence ID" value="EEB33592.1"/>
    <property type="molecule type" value="Genomic_DNA"/>
</dbReference>
<evidence type="ECO:0000256" key="1">
    <source>
        <dbReference type="SAM" id="MobiDB-lite"/>
    </source>
</evidence>
<accession>B6WTT6</accession>
<reference evidence="2 3" key="2">
    <citation type="submission" date="2008-10" db="EMBL/GenBank/DDBJ databases">
        <authorList>
            <person name="Fulton L."/>
            <person name="Clifton S."/>
            <person name="Fulton B."/>
            <person name="Xu J."/>
            <person name="Minx P."/>
            <person name="Pepin K.H."/>
            <person name="Johnson M."/>
            <person name="Bhonagiri V."/>
            <person name="Nash W.E."/>
            <person name="Mardis E.R."/>
            <person name="Wilson R.K."/>
        </authorList>
    </citation>
    <scope>NUCLEOTIDE SEQUENCE [LARGE SCALE GENOMIC DNA]</scope>
    <source>
        <strain evidence="2 3">ATCC 29098</strain>
    </source>
</reference>
<evidence type="ECO:0000313" key="2">
    <source>
        <dbReference type="EMBL" id="EEB33592.1"/>
    </source>
</evidence>
<dbReference type="HOGENOM" id="CLU_2681742_0_0_7"/>
<proteinExistence type="predicted"/>
<name>B6WTT6_9BACT</name>
<feature type="region of interest" description="Disordered" evidence="1">
    <location>
        <begin position="49"/>
        <end position="74"/>
    </location>
</feature>